<dbReference type="AlphaFoldDB" id="A0A918S0Y3"/>
<name>A0A918S0Y3_9GAMM</name>
<reference evidence="1" key="2">
    <citation type="submission" date="2020-09" db="EMBL/GenBank/DDBJ databases">
        <authorList>
            <person name="Sun Q."/>
            <person name="Kim S."/>
        </authorList>
    </citation>
    <scope>NUCLEOTIDE SEQUENCE</scope>
    <source>
        <strain evidence="1">KCTC 12711</strain>
    </source>
</reference>
<dbReference type="EMBL" id="BMXA01000005">
    <property type="protein sequence ID" value="GHA16291.1"/>
    <property type="molecule type" value="Genomic_DNA"/>
</dbReference>
<dbReference type="SUPFAM" id="SSF81901">
    <property type="entry name" value="HCP-like"/>
    <property type="match status" value="1"/>
</dbReference>
<gene>
    <name evidence="1" type="ORF">GCM10008090_27620</name>
</gene>
<protein>
    <recommendedName>
        <fullName evidence="3">Sel1 repeat family protein</fullName>
    </recommendedName>
</protein>
<dbReference type="InterPro" id="IPR011990">
    <property type="entry name" value="TPR-like_helical_dom_sf"/>
</dbReference>
<evidence type="ECO:0000313" key="1">
    <source>
        <dbReference type="EMBL" id="GHA16291.1"/>
    </source>
</evidence>
<sequence>MRIIRLLLTPAYWLLTSVARILIQFKRTQNVGKGIISGGDIGAASAAMRDKNYEKAYNLYREIIERGGAPPSELIAYKRIAWFYENGIGVEKNIDFSDQMKARAAQIENSIFGQNT</sequence>
<dbReference type="Proteomes" id="UP000614811">
    <property type="component" value="Unassembled WGS sequence"/>
</dbReference>
<keyword evidence="2" id="KW-1185">Reference proteome</keyword>
<comment type="caution">
    <text evidence="1">The sequence shown here is derived from an EMBL/GenBank/DDBJ whole genome shotgun (WGS) entry which is preliminary data.</text>
</comment>
<reference evidence="1" key="1">
    <citation type="journal article" date="2014" name="Int. J. Syst. Evol. Microbiol.">
        <title>Complete genome sequence of Corynebacterium casei LMG S-19264T (=DSM 44701T), isolated from a smear-ripened cheese.</title>
        <authorList>
            <consortium name="US DOE Joint Genome Institute (JGI-PGF)"/>
            <person name="Walter F."/>
            <person name="Albersmeier A."/>
            <person name="Kalinowski J."/>
            <person name="Ruckert C."/>
        </authorList>
    </citation>
    <scope>NUCLEOTIDE SEQUENCE</scope>
    <source>
        <strain evidence="1">KCTC 12711</strain>
    </source>
</reference>
<evidence type="ECO:0008006" key="3">
    <source>
        <dbReference type="Google" id="ProtNLM"/>
    </source>
</evidence>
<organism evidence="1 2">
    <name type="scientific">Arenicella chitinivorans</name>
    <dbReference type="NCBI Taxonomy" id="1329800"/>
    <lineage>
        <taxon>Bacteria</taxon>
        <taxon>Pseudomonadati</taxon>
        <taxon>Pseudomonadota</taxon>
        <taxon>Gammaproteobacteria</taxon>
        <taxon>Arenicellales</taxon>
        <taxon>Arenicellaceae</taxon>
        <taxon>Arenicella</taxon>
    </lineage>
</organism>
<accession>A0A918S0Y3</accession>
<dbReference type="Gene3D" id="1.25.40.10">
    <property type="entry name" value="Tetratricopeptide repeat domain"/>
    <property type="match status" value="1"/>
</dbReference>
<evidence type="ECO:0000313" key="2">
    <source>
        <dbReference type="Proteomes" id="UP000614811"/>
    </source>
</evidence>
<proteinExistence type="predicted"/>